<dbReference type="EMBL" id="JAIWYP010000001">
    <property type="protein sequence ID" value="KAH3882283.1"/>
    <property type="molecule type" value="Genomic_DNA"/>
</dbReference>
<reference evidence="1" key="2">
    <citation type="submission" date="2020-11" db="EMBL/GenBank/DDBJ databases">
        <authorList>
            <person name="McCartney M.A."/>
            <person name="Auch B."/>
            <person name="Kono T."/>
            <person name="Mallez S."/>
            <person name="Becker A."/>
            <person name="Gohl D.M."/>
            <person name="Silverstein K.A.T."/>
            <person name="Koren S."/>
            <person name="Bechman K.B."/>
            <person name="Herman A."/>
            <person name="Abrahante J.E."/>
            <person name="Garbe J."/>
        </authorList>
    </citation>
    <scope>NUCLEOTIDE SEQUENCE</scope>
    <source>
        <strain evidence="1">Duluth1</strain>
        <tissue evidence="1">Whole animal</tissue>
    </source>
</reference>
<accession>A0A9D4RXA2</accession>
<dbReference type="AlphaFoldDB" id="A0A9D4RXA2"/>
<dbReference type="Proteomes" id="UP000828390">
    <property type="component" value="Unassembled WGS sequence"/>
</dbReference>
<gene>
    <name evidence="1" type="ORF">DPMN_006217</name>
</gene>
<protein>
    <submittedName>
        <fullName evidence="1">Uncharacterized protein</fullName>
    </submittedName>
</protein>
<comment type="caution">
    <text evidence="1">The sequence shown here is derived from an EMBL/GenBank/DDBJ whole genome shotgun (WGS) entry which is preliminary data.</text>
</comment>
<keyword evidence="2" id="KW-1185">Reference proteome</keyword>
<sequence length="131" mass="14864">MVAAHVKLSLVVSGLNTKKETCDRSNALVSILQNIGIKDLFRAFSENQQGYEDRPETCLITTLYRKCPYRGENIDEGKVTIVVLLALSAEFETIDIPIRIRILQDEFSIHGIPLKWINSYLTNRTVKVLVE</sequence>
<reference evidence="1" key="1">
    <citation type="journal article" date="2019" name="bioRxiv">
        <title>The Genome of the Zebra Mussel, Dreissena polymorpha: A Resource for Invasive Species Research.</title>
        <authorList>
            <person name="McCartney M.A."/>
            <person name="Auch B."/>
            <person name="Kono T."/>
            <person name="Mallez S."/>
            <person name="Zhang Y."/>
            <person name="Obille A."/>
            <person name="Becker A."/>
            <person name="Abrahante J.E."/>
            <person name="Garbe J."/>
            <person name="Badalamenti J.P."/>
            <person name="Herman A."/>
            <person name="Mangelson H."/>
            <person name="Liachko I."/>
            <person name="Sullivan S."/>
            <person name="Sone E.D."/>
            <person name="Koren S."/>
            <person name="Silverstein K.A.T."/>
            <person name="Beckman K.B."/>
            <person name="Gohl D.M."/>
        </authorList>
    </citation>
    <scope>NUCLEOTIDE SEQUENCE</scope>
    <source>
        <strain evidence="1">Duluth1</strain>
        <tissue evidence="1">Whole animal</tissue>
    </source>
</reference>
<evidence type="ECO:0000313" key="1">
    <source>
        <dbReference type="EMBL" id="KAH3882283.1"/>
    </source>
</evidence>
<proteinExistence type="predicted"/>
<evidence type="ECO:0000313" key="2">
    <source>
        <dbReference type="Proteomes" id="UP000828390"/>
    </source>
</evidence>
<name>A0A9D4RXA2_DREPO</name>
<organism evidence="1 2">
    <name type="scientific">Dreissena polymorpha</name>
    <name type="common">Zebra mussel</name>
    <name type="synonym">Mytilus polymorpha</name>
    <dbReference type="NCBI Taxonomy" id="45954"/>
    <lineage>
        <taxon>Eukaryota</taxon>
        <taxon>Metazoa</taxon>
        <taxon>Spiralia</taxon>
        <taxon>Lophotrochozoa</taxon>
        <taxon>Mollusca</taxon>
        <taxon>Bivalvia</taxon>
        <taxon>Autobranchia</taxon>
        <taxon>Heteroconchia</taxon>
        <taxon>Euheterodonta</taxon>
        <taxon>Imparidentia</taxon>
        <taxon>Neoheterodontei</taxon>
        <taxon>Myida</taxon>
        <taxon>Dreissenoidea</taxon>
        <taxon>Dreissenidae</taxon>
        <taxon>Dreissena</taxon>
    </lineage>
</organism>